<accession>C4KCK0</accession>
<keyword evidence="4" id="KW-0812">Transmembrane</keyword>
<dbReference type="OrthoDB" id="5611641at2"/>
<gene>
    <name evidence="6" type="ordered locus">Tmz1t_3353</name>
</gene>
<keyword evidence="4" id="KW-0472">Membrane</keyword>
<evidence type="ECO:0000256" key="2">
    <source>
        <dbReference type="ARBA" id="ARBA00022679"/>
    </source>
</evidence>
<reference evidence="7" key="1">
    <citation type="submission" date="2009-05" db="EMBL/GenBank/DDBJ databases">
        <title>Complete sequence of chromosome of Thauera sp. MZ1T.</title>
        <authorList>
            <consortium name="US DOE Joint Genome Institute"/>
            <person name="Lucas S."/>
            <person name="Copeland A."/>
            <person name="Lapidus A."/>
            <person name="Glavina del Rio T."/>
            <person name="Dalin E."/>
            <person name="Tice H."/>
            <person name="Bruce D."/>
            <person name="Goodwin L."/>
            <person name="Pitluck S."/>
            <person name="Sims D."/>
            <person name="Brettin T."/>
            <person name="Detter J.C."/>
            <person name="Han C."/>
            <person name="Larimer F."/>
            <person name="Land M."/>
            <person name="Hauser L."/>
            <person name="Kyrpides N."/>
            <person name="Mikhailova N."/>
            <person name="Sayler G.S."/>
        </authorList>
    </citation>
    <scope>NUCLEOTIDE SEQUENCE [LARGE SCALE GENOMIC DNA]</scope>
    <source>
        <strain evidence="7">MZ1T</strain>
    </source>
</reference>
<dbReference type="GO" id="GO:0016279">
    <property type="term" value="F:protein-lysine N-methyltransferase activity"/>
    <property type="evidence" value="ECO:0007669"/>
    <property type="project" value="InterPro"/>
</dbReference>
<evidence type="ECO:0000313" key="7">
    <source>
        <dbReference type="Proteomes" id="UP000002186"/>
    </source>
</evidence>
<feature type="domain" description="Methyltransferase" evidence="5">
    <location>
        <begin position="122"/>
        <end position="190"/>
    </location>
</feature>
<evidence type="ECO:0000256" key="4">
    <source>
        <dbReference type="SAM" id="Phobius"/>
    </source>
</evidence>
<proteinExistence type="predicted"/>
<keyword evidence="2 6" id="KW-0808">Transferase</keyword>
<dbReference type="AlphaFoldDB" id="C4KCK0"/>
<sequence length="251" mass="26734">MPPALKALLAQLAGLAAAVALARTGALVGLWPLVSVQALVAATVAAGLRSARWWLPIHLGFLPLAVVAHGAGIHPGWYLAAFVILVLVYWTSFRTQVPLYLSNPATAAAVGKLLPAHPARMLDIGAGTGALLRPLAQARPDCRFTGIELAPATWAIGRLLLRRHANIEWLRGDLFAADWSGYDLVYAFLSPVPMAAVWAKASAEMPPDSTLVSNSFAVPGHEPDAVIDVGDRRGTRLFLYRMGARGERRSG</sequence>
<evidence type="ECO:0000256" key="3">
    <source>
        <dbReference type="ARBA" id="ARBA00022691"/>
    </source>
</evidence>
<dbReference type="KEGG" id="tmz:Tmz1t_3353"/>
<reference evidence="6 7" key="2">
    <citation type="journal article" date="2012" name="Stand. Genomic Sci.">
        <title>Complete genome sequence of Thauera aminoaromatica strain MZ1T.</title>
        <authorList>
            <person name="Jiang K."/>
            <person name="Sanseverino J."/>
            <person name="Chauhan A."/>
            <person name="Lucas S."/>
            <person name="Copeland A."/>
            <person name="Lapidus A."/>
            <person name="Del Rio T.G."/>
            <person name="Dalin E."/>
            <person name="Tice H."/>
            <person name="Bruce D."/>
            <person name="Goodwin L."/>
            <person name="Pitluck S."/>
            <person name="Sims D."/>
            <person name="Brettin T."/>
            <person name="Detter J.C."/>
            <person name="Han C."/>
            <person name="Chang Y.J."/>
            <person name="Larimer F."/>
            <person name="Land M."/>
            <person name="Hauser L."/>
            <person name="Kyrpides N.C."/>
            <person name="Mikhailova N."/>
            <person name="Moser S."/>
            <person name="Jegier P."/>
            <person name="Close D."/>
            <person name="Debruyn J.M."/>
            <person name="Wang Y."/>
            <person name="Layton A.C."/>
            <person name="Allen M.S."/>
            <person name="Sayler G.S."/>
        </authorList>
    </citation>
    <scope>NUCLEOTIDE SEQUENCE [LARGE SCALE GENOMIC DNA]</scope>
    <source>
        <strain evidence="6 7">MZ1T</strain>
    </source>
</reference>
<dbReference type="InterPro" id="IPR026170">
    <property type="entry name" value="FAM173A/B"/>
</dbReference>
<keyword evidence="7" id="KW-1185">Reference proteome</keyword>
<dbReference type="PANTHER" id="PTHR13610">
    <property type="entry name" value="METHYLTRANSFERASE DOMAIN-CONTAINING PROTEIN"/>
    <property type="match status" value="1"/>
</dbReference>
<dbReference type="SUPFAM" id="SSF53335">
    <property type="entry name" value="S-adenosyl-L-methionine-dependent methyltransferases"/>
    <property type="match status" value="1"/>
</dbReference>
<dbReference type="STRING" id="85643.Tmz1t_3353"/>
<dbReference type="Pfam" id="PF13649">
    <property type="entry name" value="Methyltransf_25"/>
    <property type="match status" value="1"/>
</dbReference>
<keyword evidence="1 6" id="KW-0489">Methyltransferase</keyword>
<dbReference type="PANTHER" id="PTHR13610:SF9">
    <property type="entry name" value="FI06469P"/>
    <property type="match status" value="1"/>
</dbReference>
<dbReference type="InterPro" id="IPR041698">
    <property type="entry name" value="Methyltransf_25"/>
</dbReference>
<keyword evidence="3" id="KW-0949">S-adenosyl-L-methionine</keyword>
<name>C4KCK0_THASP</name>
<dbReference type="RefSeq" id="WP_012585919.1">
    <property type="nucleotide sequence ID" value="NC_011662.2"/>
</dbReference>
<dbReference type="InterPro" id="IPR029063">
    <property type="entry name" value="SAM-dependent_MTases_sf"/>
</dbReference>
<dbReference type="Proteomes" id="UP000002186">
    <property type="component" value="Chromosome"/>
</dbReference>
<dbReference type="eggNOG" id="COG2890">
    <property type="taxonomic scope" value="Bacteria"/>
</dbReference>
<protein>
    <submittedName>
        <fullName evidence="6">Methyltransferase type 12</fullName>
    </submittedName>
</protein>
<dbReference type="HOGENOM" id="CLU_089659_0_0_4"/>
<keyword evidence="4" id="KW-1133">Transmembrane helix</keyword>
<feature type="transmembrane region" description="Helical" evidence="4">
    <location>
        <begin position="77"/>
        <end position="93"/>
    </location>
</feature>
<dbReference type="GO" id="GO:0032259">
    <property type="term" value="P:methylation"/>
    <property type="evidence" value="ECO:0007669"/>
    <property type="project" value="UniProtKB-KW"/>
</dbReference>
<dbReference type="CDD" id="cd02440">
    <property type="entry name" value="AdoMet_MTases"/>
    <property type="match status" value="1"/>
</dbReference>
<dbReference type="EMBL" id="CP001281">
    <property type="protein sequence ID" value="ACR01948.1"/>
    <property type="molecule type" value="Genomic_DNA"/>
</dbReference>
<evidence type="ECO:0000256" key="1">
    <source>
        <dbReference type="ARBA" id="ARBA00022603"/>
    </source>
</evidence>
<evidence type="ECO:0000259" key="5">
    <source>
        <dbReference type="Pfam" id="PF13649"/>
    </source>
</evidence>
<organism evidence="6 7">
    <name type="scientific">Thauera aminoaromatica</name>
    <dbReference type="NCBI Taxonomy" id="164330"/>
    <lineage>
        <taxon>Bacteria</taxon>
        <taxon>Pseudomonadati</taxon>
        <taxon>Pseudomonadota</taxon>
        <taxon>Betaproteobacteria</taxon>
        <taxon>Rhodocyclales</taxon>
        <taxon>Zoogloeaceae</taxon>
        <taxon>Thauera</taxon>
    </lineage>
</organism>
<evidence type="ECO:0000313" key="6">
    <source>
        <dbReference type="EMBL" id="ACR01948.1"/>
    </source>
</evidence>
<dbReference type="Gene3D" id="3.40.50.150">
    <property type="entry name" value="Vaccinia Virus protein VP39"/>
    <property type="match status" value="1"/>
</dbReference>